<dbReference type="Proteomes" id="UP000593994">
    <property type="component" value="Chromosome"/>
</dbReference>
<dbReference type="PANTHER" id="PTHR43628:SF1">
    <property type="entry name" value="CHITIN SYNTHASE REGULATORY FACTOR 2-RELATED"/>
    <property type="match status" value="1"/>
</dbReference>
<reference evidence="7 8" key="1">
    <citation type="submission" date="2020-05" db="EMBL/GenBank/DDBJ databases">
        <title>Sulfurimonas marisnigri, sp. nov., and Sulfurimonas baltica, sp. nov., manganese oxide reducing chemolithoautotrophs of the class Epsilonproteobacteria isolated from the pelagic redoxclines of the Black and Baltic Seas and emended description of the genus Sulfurimonas.</title>
        <authorList>
            <person name="Henkel J.V."/>
            <person name="Laudan C."/>
            <person name="Werner J."/>
            <person name="Neu T."/>
            <person name="Plewe S."/>
            <person name="Sproer C."/>
            <person name="Bunk B."/>
            <person name="Schulz-Vogt H.N."/>
        </authorList>
    </citation>
    <scope>NUCLEOTIDE SEQUENCE [LARGE SCALE GENOMIC DNA]</scope>
    <source>
        <strain evidence="7 8">GD2</strain>
    </source>
</reference>
<dbReference type="Pfam" id="PF08238">
    <property type="entry name" value="Sel1"/>
    <property type="match status" value="10"/>
</dbReference>
<sequence>MKQKIKILLLFTLLQLPVQLLADYSYDMAVKADNYIKNNNYKDAKYYLEEAAKGGSNEAWSKYLLGYMYVNGSGVTKNYTKAKQYLEEAANGGSIEGKFQLGTIYLNGLGVTKDYTKAKQYFEEASDSGHIGSKYQLGNIYLNGSGVTKDYSKAIKLFKEASNAGNYGSKYNLALMYRDGQGVTKNYSKAIQLFEECSNIGDTNSKVFLANMYYRGQGVTKNYSKAIQLFEEASKDGYGFAKSSFGWMYYTEKPIKDYKKARELFEDVDSSISLDGKSNLALMYFRGQGVEKNYSKAIQLLEEIIEANNDFPDPKNNLAWIYLNGYGVEKNTEKALKLFKEAAEKDNVAANLNLAWIYKNGINVKANKQTATYWQERANSLGKDASQENYQLTYLFDAPTISDNIAVLVKKFQQKKVSYKRYLIVIGAENYEYTDNIVYSQNTAQMFTDVAQKTLGISESNTLELTSKNASMGRIQMKMKKLLRRVKHGDTVYFYYSGHGIPVVSQKNEPYILPIDVEPEFISEAPFFKLQNIYKTLADSKASKVVAFIDSCFSGATDGVSVIKGVAATRIKPKSVTFDTKKMVILTAGKDNQYSNMYEEKKYRLFSYFLMESMLKGRTSLQDIYSDVYIKVKDESYKMGDMKLQEPTMSGNKAMEF</sequence>
<dbReference type="RefSeq" id="WP_194370208.1">
    <property type="nucleotide sequence ID" value="NZ_CP054492.1"/>
</dbReference>
<evidence type="ECO:0000256" key="1">
    <source>
        <dbReference type="ARBA" id="ARBA00001526"/>
    </source>
</evidence>
<dbReference type="KEGG" id="sbal:HUE88_00975"/>
<dbReference type="GO" id="GO:0006508">
    <property type="term" value="P:proteolysis"/>
    <property type="evidence" value="ECO:0007669"/>
    <property type="project" value="InterPro"/>
</dbReference>
<evidence type="ECO:0000256" key="5">
    <source>
        <dbReference type="SAM" id="SignalP"/>
    </source>
</evidence>
<keyword evidence="8" id="KW-1185">Reference proteome</keyword>
<evidence type="ECO:0000313" key="8">
    <source>
        <dbReference type="Proteomes" id="UP000593994"/>
    </source>
</evidence>
<dbReference type="GO" id="GO:0008800">
    <property type="term" value="F:beta-lactamase activity"/>
    <property type="evidence" value="ECO:0007669"/>
    <property type="project" value="UniProtKB-EC"/>
</dbReference>
<keyword evidence="5" id="KW-0732">Signal</keyword>
<dbReference type="SMART" id="SM00671">
    <property type="entry name" value="SEL1"/>
    <property type="match status" value="8"/>
</dbReference>
<gene>
    <name evidence="7" type="ORF">HUE88_00975</name>
</gene>
<dbReference type="GO" id="GO:0004197">
    <property type="term" value="F:cysteine-type endopeptidase activity"/>
    <property type="evidence" value="ECO:0007669"/>
    <property type="project" value="InterPro"/>
</dbReference>
<keyword evidence="3" id="KW-1015">Disulfide bond</keyword>
<feature type="domain" description="Peptidase C14 caspase" evidence="6">
    <location>
        <begin position="421"/>
        <end position="651"/>
    </location>
</feature>
<dbReference type="InterPro" id="IPR011600">
    <property type="entry name" value="Pept_C14_caspase"/>
</dbReference>
<feature type="chain" id="PRO_5033045201" description="beta-lactamase" evidence="5">
    <location>
        <begin position="23"/>
        <end position="657"/>
    </location>
</feature>
<proteinExistence type="predicted"/>
<name>A0A7S7LVJ4_9BACT</name>
<organism evidence="7 8">
    <name type="scientific">Candidatus Sulfurimonas baltica</name>
    <dbReference type="NCBI Taxonomy" id="2740404"/>
    <lineage>
        <taxon>Bacteria</taxon>
        <taxon>Pseudomonadati</taxon>
        <taxon>Campylobacterota</taxon>
        <taxon>Epsilonproteobacteria</taxon>
        <taxon>Campylobacterales</taxon>
        <taxon>Sulfurimonadaceae</taxon>
        <taxon>Sulfurimonas</taxon>
    </lineage>
</organism>
<evidence type="ECO:0000256" key="4">
    <source>
        <dbReference type="ARBA" id="ARBA00023251"/>
    </source>
</evidence>
<accession>A0A7S7LVJ4</accession>
<dbReference type="Pfam" id="PF00656">
    <property type="entry name" value="Peptidase_C14"/>
    <property type="match status" value="1"/>
</dbReference>
<dbReference type="GO" id="GO:0046677">
    <property type="term" value="P:response to antibiotic"/>
    <property type="evidence" value="ECO:0007669"/>
    <property type="project" value="UniProtKB-KW"/>
</dbReference>
<dbReference type="EMBL" id="CP054492">
    <property type="protein sequence ID" value="QOY52299.1"/>
    <property type="molecule type" value="Genomic_DNA"/>
</dbReference>
<dbReference type="InterPro" id="IPR052945">
    <property type="entry name" value="Mitotic_Regulator"/>
</dbReference>
<dbReference type="InterPro" id="IPR029030">
    <property type="entry name" value="Caspase-like_dom_sf"/>
</dbReference>
<evidence type="ECO:0000313" key="7">
    <source>
        <dbReference type="EMBL" id="QOY52299.1"/>
    </source>
</evidence>
<dbReference type="Gene3D" id="3.40.50.1460">
    <property type="match status" value="1"/>
</dbReference>
<dbReference type="EC" id="3.5.2.6" evidence="2"/>
<evidence type="ECO:0000256" key="3">
    <source>
        <dbReference type="ARBA" id="ARBA00023157"/>
    </source>
</evidence>
<dbReference type="AlphaFoldDB" id="A0A7S7LVJ4"/>
<dbReference type="SUPFAM" id="SSF52129">
    <property type="entry name" value="Caspase-like"/>
    <property type="match status" value="1"/>
</dbReference>
<feature type="signal peptide" evidence="5">
    <location>
        <begin position="1"/>
        <end position="22"/>
    </location>
</feature>
<dbReference type="InterPro" id="IPR011990">
    <property type="entry name" value="TPR-like_helical_dom_sf"/>
</dbReference>
<protein>
    <recommendedName>
        <fullName evidence="2">beta-lactamase</fullName>
        <ecNumber evidence="2">3.5.2.6</ecNumber>
    </recommendedName>
</protein>
<dbReference type="SUPFAM" id="SSF81901">
    <property type="entry name" value="HCP-like"/>
    <property type="match status" value="2"/>
</dbReference>
<dbReference type="Gene3D" id="1.25.40.10">
    <property type="entry name" value="Tetratricopeptide repeat domain"/>
    <property type="match status" value="3"/>
</dbReference>
<keyword evidence="4" id="KW-0046">Antibiotic resistance</keyword>
<comment type="catalytic activity">
    <reaction evidence="1">
        <text>a beta-lactam + H2O = a substituted beta-amino acid</text>
        <dbReference type="Rhea" id="RHEA:20401"/>
        <dbReference type="ChEBI" id="CHEBI:15377"/>
        <dbReference type="ChEBI" id="CHEBI:35627"/>
        <dbReference type="ChEBI" id="CHEBI:140347"/>
        <dbReference type="EC" id="3.5.2.6"/>
    </reaction>
</comment>
<evidence type="ECO:0000256" key="2">
    <source>
        <dbReference type="ARBA" id="ARBA00012865"/>
    </source>
</evidence>
<evidence type="ECO:0000259" key="6">
    <source>
        <dbReference type="Pfam" id="PF00656"/>
    </source>
</evidence>
<dbReference type="PANTHER" id="PTHR43628">
    <property type="entry name" value="ACTIVATOR OF C KINASE PROTEIN 1-RELATED"/>
    <property type="match status" value="1"/>
</dbReference>
<dbReference type="InterPro" id="IPR006597">
    <property type="entry name" value="Sel1-like"/>
</dbReference>